<comment type="catalytic activity">
    <reaction evidence="4">
        <text>a ribonucleoside 5'-triphosphate + H2O = a ribonucleoside 5'-phosphate + diphosphate + H(+)</text>
        <dbReference type="Rhea" id="RHEA:23996"/>
        <dbReference type="ChEBI" id="CHEBI:15377"/>
        <dbReference type="ChEBI" id="CHEBI:15378"/>
        <dbReference type="ChEBI" id="CHEBI:33019"/>
        <dbReference type="ChEBI" id="CHEBI:58043"/>
        <dbReference type="ChEBI" id="CHEBI:61557"/>
        <dbReference type="EC" id="3.6.1.9"/>
    </reaction>
</comment>
<dbReference type="Pfam" id="PF02545">
    <property type="entry name" value="Maf"/>
    <property type="match status" value="1"/>
</dbReference>
<dbReference type="PIRSF" id="PIRSF006305">
    <property type="entry name" value="Maf"/>
    <property type="match status" value="1"/>
</dbReference>
<comment type="cofactor">
    <cofactor evidence="1 4">
        <name>a divalent metal cation</name>
        <dbReference type="ChEBI" id="CHEBI:60240"/>
    </cofactor>
</comment>
<dbReference type="RefSeq" id="WP_211855848.1">
    <property type="nucleotide sequence ID" value="NZ_JAAGBB010000047.1"/>
</dbReference>
<keyword evidence="4" id="KW-0963">Cytoplasm</keyword>
<comment type="function">
    <text evidence="4">Nucleoside triphosphate pyrophosphatase. May have a dual role in cell division arrest and in preventing the incorporation of modified nucleotides into cellular nucleic acids.</text>
</comment>
<keyword evidence="3 4" id="KW-0546">Nucleotide metabolism</keyword>
<dbReference type="EC" id="3.6.1.9" evidence="4"/>
<evidence type="ECO:0000313" key="5">
    <source>
        <dbReference type="EMBL" id="MBR0668070.1"/>
    </source>
</evidence>
<dbReference type="HAMAP" id="MF_00528">
    <property type="entry name" value="Maf"/>
    <property type="match status" value="1"/>
</dbReference>
<evidence type="ECO:0000256" key="3">
    <source>
        <dbReference type="ARBA" id="ARBA00023080"/>
    </source>
</evidence>
<comment type="caution">
    <text evidence="4">Lacks conserved residue(s) required for the propagation of feature annotation.</text>
</comment>
<sequence length="203" mass="21952">MIQAAVPGLVLASGSASRRALLEGAGLRFEVEAAAVDEASIKEACQAEAISPGDAAIILAEAKAERVARRRPEALVIGGDQLLVCEGRWFDKPPDLAAARTQLLALRGKRHELVSGTVAWRGGERVWHDITISRLTMREFSEAFLEDYLALEGERLLASVGGYRLEGPGVQLFTKVEGDHSAILGLPLFPLLGFLRQHSVLIY</sequence>
<name>A0ABS5F7F7_9PROT</name>
<accession>A0ABS5F7F7</accession>
<feature type="active site" description="Proton acceptor" evidence="4">
    <location>
        <position position="80"/>
    </location>
</feature>
<dbReference type="PANTHER" id="PTHR43213:SF5">
    <property type="entry name" value="BIFUNCTIONAL DTTP_UTP PYROPHOSPHATASE_METHYLTRANSFERASE PROTEIN-RELATED"/>
    <property type="match status" value="1"/>
</dbReference>
<comment type="catalytic activity">
    <reaction evidence="4">
        <text>a 2'-deoxyribonucleoside 5'-triphosphate + H2O = a 2'-deoxyribonucleoside 5'-phosphate + diphosphate + H(+)</text>
        <dbReference type="Rhea" id="RHEA:44644"/>
        <dbReference type="ChEBI" id="CHEBI:15377"/>
        <dbReference type="ChEBI" id="CHEBI:15378"/>
        <dbReference type="ChEBI" id="CHEBI:33019"/>
        <dbReference type="ChEBI" id="CHEBI:61560"/>
        <dbReference type="ChEBI" id="CHEBI:65317"/>
        <dbReference type="EC" id="3.6.1.9"/>
    </reaction>
</comment>
<dbReference type="Gene3D" id="3.90.950.10">
    <property type="match status" value="1"/>
</dbReference>
<proteinExistence type="inferred from homology"/>
<comment type="similarity">
    <text evidence="4">Belongs to the Maf family.</text>
</comment>
<evidence type="ECO:0000256" key="4">
    <source>
        <dbReference type="HAMAP-Rule" id="MF_00528"/>
    </source>
</evidence>
<evidence type="ECO:0000256" key="2">
    <source>
        <dbReference type="ARBA" id="ARBA00022801"/>
    </source>
</evidence>
<keyword evidence="2 4" id="KW-0378">Hydrolase</keyword>
<reference evidence="6" key="1">
    <citation type="journal article" date="2021" name="Syst. Appl. Microbiol.">
        <title>Roseomonas hellenica sp. nov., isolated from roots of wild-growing Alkanna tinctoria.</title>
        <authorList>
            <person name="Rat A."/>
            <person name="Naranjo H.D."/>
            <person name="Lebbe L."/>
            <person name="Cnockaert M."/>
            <person name="Krigas N."/>
            <person name="Grigoriadou K."/>
            <person name="Maloupa E."/>
            <person name="Willems A."/>
        </authorList>
    </citation>
    <scope>NUCLEOTIDE SEQUENCE [LARGE SCALE GENOMIC DNA]</scope>
    <source>
        <strain evidence="6">LMG 31523</strain>
    </source>
</reference>
<comment type="subcellular location">
    <subcellularLocation>
        <location evidence="4">Cytoplasm</location>
    </subcellularLocation>
</comment>
<evidence type="ECO:0000256" key="1">
    <source>
        <dbReference type="ARBA" id="ARBA00001968"/>
    </source>
</evidence>
<organism evidence="5 6">
    <name type="scientific">Plastoroseomonas hellenica</name>
    <dbReference type="NCBI Taxonomy" id="2687306"/>
    <lineage>
        <taxon>Bacteria</taxon>
        <taxon>Pseudomonadati</taxon>
        <taxon>Pseudomonadota</taxon>
        <taxon>Alphaproteobacteria</taxon>
        <taxon>Acetobacterales</taxon>
        <taxon>Acetobacteraceae</taxon>
        <taxon>Plastoroseomonas</taxon>
    </lineage>
</organism>
<dbReference type="InterPro" id="IPR003697">
    <property type="entry name" value="Maf-like"/>
</dbReference>
<evidence type="ECO:0000313" key="6">
    <source>
        <dbReference type="Proteomes" id="UP001196870"/>
    </source>
</evidence>
<dbReference type="PANTHER" id="PTHR43213">
    <property type="entry name" value="BIFUNCTIONAL DTTP/UTP PYROPHOSPHATASE/METHYLTRANSFERASE PROTEIN-RELATED"/>
    <property type="match status" value="1"/>
</dbReference>
<keyword evidence="6" id="KW-1185">Reference proteome</keyword>
<protein>
    <recommendedName>
        <fullName evidence="4">Nucleoside triphosphate pyrophosphatase</fullName>
        <ecNumber evidence="4">3.6.1.9</ecNumber>
    </recommendedName>
    <alternativeName>
        <fullName evidence="4">Nucleotide pyrophosphatase</fullName>
        <shortName evidence="4">Nucleotide PPase</shortName>
    </alternativeName>
</protein>
<gene>
    <name evidence="5" type="ORF">GXW71_27195</name>
</gene>
<comment type="caution">
    <text evidence="5">The sequence shown here is derived from an EMBL/GenBank/DDBJ whole genome shotgun (WGS) entry which is preliminary data.</text>
</comment>
<dbReference type="EMBL" id="JAAGBB010000047">
    <property type="protein sequence ID" value="MBR0668070.1"/>
    <property type="molecule type" value="Genomic_DNA"/>
</dbReference>
<dbReference type="Proteomes" id="UP001196870">
    <property type="component" value="Unassembled WGS sequence"/>
</dbReference>
<dbReference type="SUPFAM" id="SSF52972">
    <property type="entry name" value="ITPase-like"/>
    <property type="match status" value="1"/>
</dbReference>
<dbReference type="CDD" id="cd00555">
    <property type="entry name" value="Maf"/>
    <property type="match status" value="1"/>
</dbReference>
<dbReference type="InterPro" id="IPR029001">
    <property type="entry name" value="ITPase-like_fam"/>
</dbReference>